<evidence type="ECO:0000256" key="1">
    <source>
        <dbReference type="SAM" id="MobiDB-lite"/>
    </source>
</evidence>
<feature type="compositionally biased region" description="Low complexity" evidence="1">
    <location>
        <begin position="203"/>
        <end position="217"/>
    </location>
</feature>
<name>A0AAV3QV92_LITER</name>
<evidence type="ECO:0000313" key="3">
    <source>
        <dbReference type="Proteomes" id="UP001454036"/>
    </source>
</evidence>
<gene>
    <name evidence="2" type="ORF">LIER_21679</name>
</gene>
<feature type="compositionally biased region" description="Polar residues" evidence="1">
    <location>
        <begin position="120"/>
        <end position="130"/>
    </location>
</feature>
<proteinExistence type="predicted"/>
<feature type="region of interest" description="Disordered" evidence="1">
    <location>
        <begin position="104"/>
        <end position="233"/>
    </location>
</feature>
<accession>A0AAV3QV92</accession>
<keyword evidence="3" id="KW-1185">Reference proteome</keyword>
<comment type="caution">
    <text evidence="2">The sequence shown here is derived from an EMBL/GenBank/DDBJ whole genome shotgun (WGS) entry which is preliminary data.</text>
</comment>
<protein>
    <submittedName>
        <fullName evidence="2">Uncharacterized protein</fullName>
    </submittedName>
</protein>
<organism evidence="2 3">
    <name type="scientific">Lithospermum erythrorhizon</name>
    <name type="common">Purple gromwell</name>
    <name type="synonym">Lithospermum officinale var. erythrorhizon</name>
    <dbReference type="NCBI Taxonomy" id="34254"/>
    <lineage>
        <taxon>Eukaryota</taxon>
        <taxon>Viridiplantae</taxon>
        <taxon>Streptophyta</taxon>
        <taxon>Embryophyta</taxon>
        <taxon>Tracheophyta</taxon>
        <taxon>Spermatophyta</taxon>
        <taxon>Magnoliopsida</taxon>
        <taxon>eudicotyledons</taxon>
        <taxon>Gunneridae</taxon>
        <taxon>Pentapetalae</taxon>
        <taxon>asterids</taxon>
        <taxon>lamiids</taxon>
        <taxon>Boraginales</taxon>
        <taxon>Boraginaceae</taxon>
        <taxon>Boraginoideae</taxon>
        <taxon>Lithospermeae</taxon>
        <taxon>Lithospermum</taxon>
    </lineage>
</organism>
<dbReference type="AlphaFoldDB" id="A0AAV3QV92"/>
<evidence type="ECO:0000313" key="2">
    <source>
        <dbReference type="EMBL" id="GAA0166548.1"/>
    </source>
</evidence>
<dbReference type="Proteomes" id="UP001454036">
    <property type="component" value="Unassembled WGS sequence"/>
</dbReference>
<dbReference type="EMBL" id="BAABME010005765">
    <property type="protein sequence ID" value="GAA0166548.1"/>
    <property type="molecule type" value="Genomic_DNA"/>
</dbReference>
<sequence>MDHPKSTSALTKTTKHKADAHAFSTYWEDKPSMPLHFYTDRRVLKAAGPFPPAGADLGVLEVLRVSFSVPDHALLPPSTAPVSGPNQLPLRQPTPTFALVVVRSSSKEDEAMSPHLRRPCSSTTGASVQNPDEAALQPQDMGADTPLGPERNSSSSSPLSPRDQRQGRPSLANPASVAAQESVGGQYSATEVLEPEDQRGVGSTIPLTPSSVPLPTLEEPRPKGPSISPLGNSPVPPEKFFGLHGMVLQSYKDLLSSYEAPSGSSSRVGQLEGELKALKDEKAREEGVLQCHLKNLTGEHSILEKRYGANVRRVEAVRTSLEGVQAERDSAMMERDVAAQVLKATLEGIWTADGLEELVQSSDTGCDQLLKHLSRTLERTIRVVQAKLEEVELEMPSSF</sequence>
<reference evidence="2 3" key="1">
    <citation type="submission" date="2024-01" db="EMBL/GenBank/DDBJ databases">
        <title>The complete chloroplast genome sequence of Lithospermum erythrorhizon: insights into the phylogenetic relationship among Boraginaceae species and the maternal lineages of purple gromwells.</title>
        <authorList>
            <person name="Okada T."/>
            <person name="Watanabe K."/>
        </authorList>
    </citation>
    <scope>NUCLEOTIDE SEQUENCE [LARGE SCALE GENOMIC DNA]</scope>
</reference>